<comment type="pathway">
    <text evidence="1">Cofactor biosynthesis; thiamine diphosphate biosynthesis; thiamine diphosphate from thiamine: step 1/1.</text>
</comment>
<comment type="similarity">
    <text evidence="2">Belongs to the thiamine pyrophosphokinase family.</text>
</comment>
<evidence type="ECO:0000256" key="3">
    <source>
        <dbReference type="ARBA" id="ARBA00022679"/>
    </source>
</evidence>
<dbReference type="PANTHER" id="PTHR13622">
    <property type="entry name" value="THIAMIN PYROPHOSPHOKINASE"/>
    <property type="match status" value="1"/>
</dbReference>
<dbReference type="InterPro" id="IPR007371">
    <property type="entry name" value="TPK_catalytic"/>
</dbReference>
<dbReference type="Pfam" id="PF04265">
    <property type="entry name" value="TPK_B1_binding"/>
    <property type="match status" value="1"/>
</dbReference>
<dbReference type="InterPro" id="IPR016966">
    <property type="entry name" value="Thiamin_pyrophosphokinase_euk"/>
</dbReference>
<name>A0A8H7BLY5_9FUNG</name>
<keyword evidence="3" id="KW-0808">Transferase</keyword>
<evidence type="ECO:0000259" key="7">
    <source>
        <dbReference type="SMART" id="SM00983"/>
    </source>
</evidence>
<feature type="domain" description="Thiamin pyrophosphokinase thiamin-binding" evidence="7">
    <location>
        <begin position="137"/>
        <end position="202"/>
    </location>
</feature>
<proteinExistence type="inferred from homology"/>
<dbReference type="AlphaFoldDB" id="A0A8H7BLY5"/>
<gene>
    <name evidence="8" type="primary">TPK1</name>
    <name evidence="8" type="ORF">EC973_003923</name>
</gene>
<dbReference type="GO" id="GO:0030975">
    <property type="term" value="F:thiamine binding"/>
    <property type="evidence" value="ECO:0007669"/>
    <property type="project" value="InterPro"/>
</dbReference>
<dbReference type="EMBL" id="JABAYA010000224">
    <property type="protein sequence ID" value="KAF7721935.1"/>
    <property type="molecule type" value="Genomic_DNA"/>
</dbReference>
<dbReference type="NCBIfam" id="TIGR01378">
    <property type="entry name" value="thi_PPkinase"/>
    <property type="match status" value="1"/>
</dbReference>
<dbReference type="Gene3D" id="3.40.50.10240">
    <property type="entry name" value="Thiamin pyrophosphokinase, catalytic domain"/>
    <property type="match status" value="1"/>
</dbReference>
<dbReference type="Proteomes" id="UP000605846">
    <property type="component" value="Unassembled WGS sequence"/>
</dbReference>
<comment type="caution">
    <text evidence="8">The sequence shown here is derived from an EMBL/GenBank/DDBJ whole genome shotgun (WGS) entry which is preliminary data.</text>
</comment>
<evidence type="ECO:0000256" key="4">
    <source>
        <dbReference type="ARBA" id="ARBA00022741"/>
    </source>
</evidence>
<dbReference type="InterPro" id="IPR036371">
    <property type="entry name" value="TPK_B1-bd_sf"/>
</dbReference>
<dbReference type="GO" id="GO:0006772">
    <property type="term" value="P:thiamine metabolic process"/>
    <property type="evidence" value="ECO:0007669"/>
    <property type="project" value="InterPro"/>
</dbReference>
<dbReference type="GO" id="GO:0005524">
    <property type="term" value="F:ATP binding"/>
    <property type="evidence" value="ECO:0007669"/>
    <property type="project" value="UniProtKB-KW"/>
</dbReference>
<evidence type="ECO:0000313" key="9">
    <source>
        <dbReference type="Proteomes" id="UP000605846"/>
    </source>
</evidence>
<dbReference type="SMART" id="SM00983">
    <property type="entry name" value="TPK_B1_binding"/>
    <property type="match status" value="1"/>
</dbReference>
<dbReference type="Pfam" id="PF04263">
    <property type="entry name" value="TPK_catalytic"/>
    <property type="match status" value="1"/>
</dbReference>
<evidence type="ECO:0000256" key="5">
    <source>
        <dbReference type="ARBA" id="ARBA00022777"/>
    </source>
</evidence>
<evidence type="ECO:0000256" key="6">
    <source>
        <dbReference type="ARBA" id="ARBA00022840"/>
    </source>
</evidence>
<protein>
    <submittedName>
        <fullName evidence="8">cAMP-dependent protein kinase subunit</fullName>
    </submittedName>
</protein>
<dbReference type="OrthoDB" id="25149at2759"/>
<dbReference type="CDD" id="cd07995">
    <property type="entry name" value="TPK"/>
    <property type="match status" value="1"/>
</dbReference>
<dbReference type="InterPro" id="IPR036759">
    <property type="entry name" value="TPK_catalytic_sf"/>
</dbReference>
<evidence type="ECO:0000313" key="8">
    <source>
        <dbReference type="EMBL" id="KAF7721935.1"/>
    </source>
</evidence>
<dbReference type="SUPFAM" id="SSF63862">
    <property type="entry name" value="Thiamin pyrophosphokinase, substrate-binding domain"/>
    <property type="match status" value="1"/>
</dbReference>
<dbReference type="FunFam" id="2.60.120.320:FF:000001">
    <property type="entry name" value="Thiamine pyrophosphokinase"/>
    <property type="match status" value="1"/>
</dbReference>
<dbReference type="InterPro" id="IPR006282">
    <property type="entry name" value="Thi_PPkinase"/>
</dbReference>
<accession>A0A8H7BLY5</accession>
<dbReference type="InterPro" id="IPR007373">
    <property type="entry name" value="Thiamin_PyroPKinase_B1-bd"/>
</dbReference>
<dbReference type="SUPFAM" id="SSF63999">
    <property type="entry name" value="Thiamin pyrophosphokinase, catalytic domain"/>
    <property type="match status" value="1"/>
</dbReference>
<organism evidence="8 9">
    <name type="scientific">Apophysomyces ossiformis</name>
    <dbReference type="NCBI Taxonomy" id="679940"/>
    <lineage>
        <taxon>Eukaryota</taxon>
        <taxon>Fungi</taxon>
        <taxon>Fungi incertae sedis</taxon>
        <taxon>Mucoromycota</taxon>
        <taxon>Mucoromycotina</taxon>
        <taxon>Mucoromycetes</taxon>
        <taxon>Mucorales</taxon>
        <taxon>Mucorineae</taxon>
        <taxon>Mucoraceae</taxon>
        <taxon>Apophysomyces</taxon>
    </lineage>
</organism>
<evidence type="ECO:0000256" key="2">
    <source>
        <dbReference type="ARBA" id="ARBA00006785"/>
    </source>
</evidence>
<keyword evidence="9" id="KW-1185">Reference proteome</keyword>
<dbReference type="Gene3D" id="2.60.120.320">
    <property type="entry name" value="Thiamin pyrophosphokinase, thiamin-binding domain"/>
    <property type="match status" value="1"/>
</dbReference>
<dbReference type="GO" id="GO:0009229">
    <property type="term" value="P:thiamine diphosphate biosynthetic process"/>
    <property type="evidence" value="ECO:0007669"/>
    <property type="project" value="UniProtKB-UniPathway"/>
</dbReference>
<dbReference type="UniPathway" id="UPA00060">
    <property type="reaction ID" value="UER00597"/>
</dbReference>
<keyword evidence="4" id="KW-0547">Nucleotide-binding</keyword>
<sequence length="212" mass="24038">MNSELAQFKFCADGGTNRLYDAFEELPEKRELYIPDEIRGDLDSLRPEVRSYYAAKGVKITRIEDQDSHDFMKCVSLLKEKEAELGKTFDVIALPALGGRFDQTIASINMLYMMKNEVERRVILLSQENITILLDKGKHQIHCRPEFEGPTCGIMPIGAPAKITTRGLRWNLTDHPTHFGGMVSTSNLIADNLIEIETDSPLVWTIEIHVNE</sequence>
<reference evidence="8" key="1">
    <citation type="submission" date="2020-01" db="EMBL/GenBank/DDBJ databases">
        <title>Genome Sequencing of Three Apophysomyces-Like Fungal Strains Confirms a Novel Fungal Genus in the Mucoromycota with divergent Burkholderia-like Endosymbiotic Bacteria.</title>
        <authorList>
            <person name="Stajich J.E."/>
            <person name="Macias A.M."/>
            <person name="Carter-House D."/>
            <person name="Lovett B."/>
            <person name="Kasson L.R."/>
            <person name="Berry K."/>
            <person name="Grigoriev I."/>
            <person name="Chang Y."/>
            <person name="Spatafora J."/>
            <person name="Kasson M.T."/>
        </authorList>
    </citation>
    <scope>NUCLEOTIDE SEQUENCE</scope>
    <source>
        <strain evidence="8">NRRL A-21654</strain>
    </source>
</reference>
<dbReference type="GO" id="GO:0004788">
    <property type="term" value="F:thiamine diphosphokinase activity"/>
    <property type="evidence" value="ECO:0007669"/>
    <property type="project" value="InterPro"/>
</dbReference>
<evidence type="ECO:0000256" key="1">
    <source>
        <dbReference type="ARBA" id="ARBA00005078"/>
    </source>
</evidence>
<keyword evidence="5 8" id="KW-0418">Kinase</keyword>
<dbReference type="PIRSF" id="PIRSF031057">
    <property type="entry name" value="Thiamin_pyrophosphokinase"/>
    <property type="match status" value="1"/>
</dbReference>
<dbReference type="GO" id="GO:0016301">
    <property type="term" value="F:kinase activity"/>
    <property type="evidence" value="ECO:0007669"/>
    <property type="project" value="UniProtKB-KW"/>
</dbReference>
<dbReference type="PANTHER" id="PTHR13622:SF8">
    <property type="entry name" value="THIAMIN PYROPHOSPHOKINASE 1"/>
    <property type="match status" value="1"/>
</dbReference>
<keyword evidence="6" id="KW-0067">ATP-binding</keyword>